<evidence type="ECO:0000313" key="6">
    <source>
        <dbReference type="EMBL" id="KAF2430647.1"/>
    </source>
</evidence>
<dbReference type="SMART" id="SM00800">
    <property type="entry name" value="uDENN"/>
    <property type="match status" value="1"/>
</dbReference>
<dbReference type="PANTHER" id="PTHR12296:SF21">
    <property type="entry name" value="DENN DOMAIN-CONTAINING PROTEIN 3"/>
    <property type="match status" value="1"/>
</dbReference>
<dbReference type="InterPro" id="IPR043153">
    <property type="entry name" value="DENN_C"/>
</dbReference>
<dbReference type="GO" id="GO:0032483">
    <property type="term" value="P:regulation of Rab protein signal transduction"/>
    <property type="evidence" value="ECO:0007669"/>
    <property type="project" value="TreeGrafter"/>
</dbReference>
<dbReference type="Gene3D" id="3.30.60.20">
    <property type="match status" value="1"/>
</dbReference>
<feature type="region of interest" description="Disordered" evidence="3">
    <location>
        <begin position="64"/>
        <end position="89"/>
    </location>
</feature>
<organism evidence="6 7">
    <name type="scientific">Tothia fuscella</name>
    <dbReference type="NCBI Taxonomy" id="1048955"/>
    <lineage>
        <taxon>Eukaryota</taxon>
        <taxon>Fungi</taxon>
        <taxon>Dikarya</taxon>
        <taxon>Ascomycota</taxon>
        <taxon>Pezizomycotina</taxon>
        <taxon>Dothideomycetes</taxon>
        <taxon>Pleosporomycetidae</taxon>
        <taxon>Venturiales</taxon>
        <taxon>Cylindrosympodiaceae</taxon>
        <taxon>Tothia</taxon>
    </lineage>
</organism>
<protein>
    <submittedName>
        <fullName evidence="6">DENN-domain-containing protein</fullName>
    </submittedName>
</protein>
<dbReference type="InterPro" id="IPR005112">
    <property type="entry name" value="dDENN_dom"/>
</dbReference>
<dbReference type="EMBL" id="MU007037">
    <property type="protein sequence ID" value="KAF2430647.1"/>
    <property type="molecule type" value="Genomic_DNA"/>
</dbReference>
<feature type="region of interest" description="Disordered" evidence="3">
    <location>
        <begin position="1088"/>
        <end position="1118"/>
    </location>
</feature>
<feature type="region of interest" description="Disordered" evidence="3">
    <location>
        <begin position="214"/>
        <end position="233"/>
    </location>
</feature>
<evidence type="ECO:0000256" key="2">
    <source>
        <dbReference type="ARBA" id="ARBA00022833"/>
    </source>
</evidence>
<dbReference type="SUPFAM" id="SSF57889">
    <property type="entry name" value="Cysteine-rich domain"/>
    <property type="match status" value="1"/>
</dbReference>
<dbReference type="InterPro" id="IPR002219">
    <property type="entry name" value="PKC_DAG/PE"/>
</dbReference>
<dbReference type="AlphaFoldDB" id="A0A9P4NS35"/>
<dbReference type="GO" id="GO:0031410">
    <property type="term" value="C:cytoplasmic vesicle"/>
    <property type="evidence" value="ECO:0007669"/>
    <property type="project" value="TreeGrafter"/>
</dbReference>
<feature type="compositionally biased region" description="Polar residues" evidence="3">
    <location>
        <begin position="214"/>
        <end position="223"/>
    </location>
</feature>
<feature type="region of interest" description="Disordered" evidence="3">
    <location>
        <begin position="728"/>
        <end position="812"/>
    </location>
</feature>
<feature type="domain" description="UDENN" evidence="5">
    <location>
        <begin position="240"/>
        <end position="1010"/>
    </location>
</feature>
<dbReference type="InterPro" id="IPR005113">
    <property type="entry name" value="uDENN_dom"/>
</dbReference>
<dbReference type="Pfam" id="PF02141">
    <property type="entry name" value="DENN"/>
    <property type="match status" value="1"/>
</dbReference>
<dbReference type="Proteomes" id="UP000800235">
    <property type="component" value="Unassembled WGS sequence"/>
</dbReference>
<proteinExistence type="predicted"/>
<dbReference type="OrthoDB" id="6019893at2759"/>
<feature type="compositionally biased region" description="Polar residues" evidence="3">
    <location>
        <begin position="73"/>
        <end position="89"/>
    </location>
</feature>
<accession>A0A9P4NS35</accession>
<dbReference type="InterPro" id="IPR046349">
    <property type="entry name" value="C1-like_sf"/>
</dbReference>
<dbReference type="PANTHER" id="PTHR12296">
    <property type="entry name" value="DENN DOMAIN-CONTAINING PROTEIN 4"/>
    <property type="match status" value="1"/>
</dbReference>
<keyword evidence="7" id="KW-1185">Reference proteome</keyword>
<comment type="caution">
    <text evidence="6">The sequence shown here is derived from an EMBL/GenBank/DDBJ whole genome shotgun (WGS) entry which is preliminary data.</text>
</comment>
<dbReference type="CDD" id="cd00029">
    <property type="entry name" value="C1"/>
    <property type="match status" value="1"/>
</dbReference>
<dbReference type="PROSITE" id="PS50081">
    <property type="entry name" value="ZF_DAG_PE_2"/>
    <property type="match status" value="1"/>
</dbReference>
<evidence type="ECO:0000259" key="4">
    <source>
        <dbReference type="PROSITE" id="PS50081"/>
    </source>
</evidence>
<dbReference type="Pfam" id="PF03456">
    <property type="entry name" value="uDENN"/>
    <property type="match status" value="1"/>
</dbReference>
<feature type="compositionally biased region" description="Basic and acidic residues" evidence="3">
    <location>
        <begin position="789"/>
        <end position="801"/>
    </location>
</feature>
<dbReference type="Pfam" id="PF03455">
    <property type="entry name" value="dDENN"/>
    <property type="match status" value="1"/>
</dbReference>
<dbReference type="Gene3D" id="3.30.450.200">
    <property type="match status" value="1"/>
</dbReference>
<feature type="domain" description="Phorbol-ester/DAG-type" evidence="4">
    <location>
        <begin position="878"/>
        <end position="925"/>
    </location>
</feature>
<keyword evidence="2" id="KW-0862">Zinc</keyword>
<evidence type="ECO:0000256" key="1">
    <source>
        <dbReference type="ARBA" id="ARBA00022723"/>
    </source>
</evidence>
<feature type="compositionally biased region" description="Polar residues" evidence="3">
    <location>
        <begin position="744"/>
        <end position="754"/>
    </location>
</feature>
<feature type="compositionally biased region" description="Basic and acidic residues" evidence="3">
    <location>
        <begin position="728"/>
        <end position="743"/>
    </location>
</feature>
<evidence type="ECO:0000313" key="7">
    <source>
        <dbReference type="Proteomes" id="UP000800235"/>
    </source>
</evidence>
<evidence type="ECO:0000256" key="3">
    <source>
        <dbReference type="SAM" id="MobiDB-lite"/>
    </source>
</evidence>
<dbReference type="InterPro" id="IPR051696">
    <property type="entry name" value="DENN_Domain_GEFs"/>
</dbReference>
<keyword evidence="1" id="KW-0479">Metal-binding</keyword>
<gene>
    <name evidence="6" type="ORF">EJ08DRAFT_214522</name>
</gene>
<dbReference type="SMART" id="SM00799">
    <property type="entry name" value="DENN"/>
    <property type="match status" value="1"/>
</dbReference>
<reference evidence="6" key="1">
    <citation type="journal article" date="2020" name="Stud. Mycol.">
        <title>101 Dothideomycetes genomes: a test case for predicting lifestyles and emergence of pathogens.</title>
        <authorList>
            <person name="Haridas S."/>
            <person name="Albert R."/>
            <person name="Binder M."/>
            <person name="Bloem J."/>
            <person name="Labutti K."/>
            <person name="Salamov A."/>
            <person name="Andreopoulos B."/>
            <person name="Baker S."/>
            <person name="Barry K."/>
            <person name="Bills G."/>
            <person name="Bluhm B."/>
            <person name="Cannon C."/>
            <person name="Castanera R."/>
            <person name="Culley D."/>
            <person name="Daum C."/>
            <person name="Ezra D."/>
            <person name="Gonzalez J."/>
            <person name="Henrissat B."/>
            <person name="Kuo A."/>
            <person name="Liang C."/>
            <person name="Lipzen A."/>
            <person name="Lutzoni F."/>
            <person name="Magnuson J."/>
            <person name="Mondo S."/>
            <person name="Nolan M."/>
            <person name="Ohm R."/>
            <person name="Pangilinan J."/>
            <person name="Park H.-J."/>
            <person name="Ramirez L."/>
            <person name="Alfaro M."/>
            <person name="Sun H."/>
            <person name="Tritt A."/>
            <person name="Yoshinaga Y."/>
            <person name="Zwiers L.-H."/>
            <person name="Turgeon B."/>
            <person name="Goodwin S."/>
            <person name="Spatafora J."/>
            <person name="Crous P."/>
            <person name="Grigoriev I."/>
        </authorList>
    </citation>
    <scope>NUCLEOTIDE SEQUENCE</scope>
    <source>
        <strain evidence="6">CBS 130266</strain>
    </source>
</reference>
<dbReference type="SMART" id="SM00801">
    <property type="entry name" value="dDENN"/>
    <property type="match status" value="1"/>
</dbReference>
<evidence type="ECO:0000259" key="5">
    <source>
        <dbReference type="PROSITE" id="PS50211"/>
    </source>
</evidence>
<name>A0A9P4NS35_9PEZI</name>
<dbReference type="GO" id="GO:0046872">
    <property type="term" value="F:metal ion binding"/>
    <property type="evidence" value="ECO:0007669"/>
    <property type="project" value="UniProtKB-KW"/>
</dbReference>
<dbReference type="PROSITE" id="PS50211">
    <property type="entry name" value="DENN"/>
    <property type="match status" value="1"/>
</dbReference>
<dbReference type="Gene3D" id="3.40.50.11500">
    <property type="match status" value="1"/>
</dbReference>
<dbReference type="InterPro" id="IPR001194">
    <property type="entry name" value="cDENN_dom"/>
</dbReference>
<sequence length="1118" mass="124413">MARPTKATAESSDNSSAPLADYFFIAGIESTQIFDEKLQQANGGLATPPVEDTIEEHSVLDTHLNGVRPKSSGGLSNMNGVEATQSRQRLSYETRKSMSSFLGGNNSGTASNRSSATIRGVPLNDTITTTKVVQVGGSGLSDEAFDDALRKFANERDTFLEEIQFSAGTLPQLSKPKARKTQKIVSETEVGALKSGVGSIRRRLSTMNSLKRQPSTMRQSSIRTSKRMSGYNSVIPNPQPFHAELNMHPLKRRYEPVLLDRYPPKNMVDELKRRNPFPDYIPMFAFPNDITVVSADERPKSTWHGFAMTGGDSSKLYGICLIMWLPLNQTAADELERQCEEWRRQNMSGEERELASSLGERLALERAKLSKLLAKLPHLHSEEREELDEEISAVEEKIALMTDLLRPVRHGAASKIEGLTDGETGLWIPRAYGVLGREESMTGFWKEWLRAVAVPMTNGAVMRVPATSPKVGLWQPLERYVVNLCAEALSPISSMTQVEVQVRELRLYARKEAVNELPGSRNTDLYALFRCLSIPNIVTLFEYMLSESRIILLSSHTSMLHLASAALVALLYPMKWTGIFVPVLPARLIQTLDAPVPYIVGIERRYENVEFPDDDFVLVDLDQDSIESTIRPTMLPRQQRRKLVSLLQCAAPHHNRYGVEVGPPAYAKETYPNDSFSSEYASIYNHRAASSTIATLVSLNSTSFNDIGSIMASSRTLVFNAFLQARDTHSRGSDHRPTTDHRPATSSTGSNSRTGAPPSPRISPVSAHFPTPSTPISRSDSGYALQATLREKRSQHFDNTSRRSSSFGFERIHTVRRPSQPFLHMPQASTSTLGSDVRSGSSYAPSVYAQSTLAASTIMPGMLMQPVRNSDGVQWVEGHCLQWRNYDERTSCSVCDEKSDEGIYRCNGCTVSAHGRCLQGVTLVCPSAFRSEQIRAAFVRCWASLLYTYRRFLRPSTTEQKINGMIHKFDMEGFLKSVPHETADYMATLRETQSFNEFIHERETIKADNPAIKLFDQIILSKKNRGRTSLFSKASTDFLSDTSEHLWRTAQAMTPSARFPGDYRQVISRVPAKLDGALMKEPRVIQGVPRVPGGKTRRKPIPSMLGLGGLGKREGTPP</sequence>
<dbReference type="InterPro" id="IPR037516">
    <property type="entry name" value="Tripartite_DENN"/>
</dbReference>